<protein>
    <submittedName>
        <fullName evidence="1">Uncharacterized protein</fullName>
    </submittedName>
</protein>
<dbReference type="Proteomes" id="UP000265366">
    <property type="component" value="Unassembled WGS sequence"/>
</dbReference>
<proteinExistence type="predicted"/>
<dbReference type="EMBL" id="QXFM01000107">
    <property type="protein sequence ID" value="RIV84144.1"/>
    <property type="molecule type" value="Genomic_DNA"/>
</dbReference>
<dbReference type="AlphaFoldDB" id="A0A3A1P521"/>
<organism evidence="1 2">
    <name type="scientific">Aurantiacibacter xanthus</name>
    <dbReference type="NCBI Taxonomy" id="1784712"/>
    <lineage>
        <taxon>Bacteria</taxon>
        <taxon>Pseudomonadati</taxon>
        <taxon>Pseudomonadota</taxon>
        <taxon>Alphaproteobacteria</taxon>
        <taxon>Sphingomonadales</taxon>
        <taxon>Erythrobacteraceae</taxon>
        <taxon>Aurantiacibacter</taxon>
    </lineage>
</organism>
<comment type="caution">
    <text evidence="1">The sequence shown here is derived from an EMBL/GenBank/DDBJ whole genome shotgun (WGS) entry which is preliminary data.</text>
</comment>
<gene>
    <name evidence="1" type="ORF">D2V17_12045</name>
</gene>
<accession>A0A3A1P521</accession>
<keyword evidence="2" id="KW-1185">Reference proteome</keyword>
<evidence type="ECO:0000313" key="1">
    <source>
        <dbReference type="EMBL" id="RIV84144.1"/>
    </source>
</evidence>
<reference evidence="1 2" key="1">
    <citation type="submission" date="2018-08" db="EMBL/GenBank/DDBJ databases">
        <title>Erythrobacter zhengii sp.nov., a bacterium isolated from deep-sea sediment.</title>
        <authorList>
            <person name="Fang C."/>
            <person name="Wu Y.-H."/>
            <person name="Sun C."/>
            <person name="Wang H."/>
            <person name="Cheng H."/>
            <person name="Meng F.-X."/>
            <person name="Wang C.-S."/>
            <person name="Xu X.-W."/>
        </authorList>
    </citation>
    <scope>NUCLEOTIDE SEQUENCE [LARGE SCALE GENOMIC DNA]</scope>
    <source>
        <strain evidence="1 2">CCTCC AB 2015396</strain>
    </source>
</reference>
<sequence length="130" mass="14659">MRAVLFFQDQFAHLAVWPVGVEVLYNHHLARGEFHHKVLTLAPEADHVGAIKPEHDDLRFVKCDEIGHKLFARSAILGNQQYIGHRKHPHCCHPRSAGSVAHELRQWMAPASMNRPCGSGMPSRTVQRGC</sequence>
<evidence type="ECO:0000313" key="2">
    <source>
        <dbReference type="Proteomes" id="UP000265366"/>
    </source>
</evidence>
<name>A0A3A1P521_9SPHN</name>